<dbReference type="Proteomes" id="UP000000366">
    <property type="component" value="Chromosome"/>
</dbReference>
<sequence>MKRGPSIRVGRAARPWRRQVAVLVLALGSMALPWRAAAGGGAGASEPGEAASAPAPAAAVTPATVEQPRAFGHAIGDVLTQRVLLEHAGRAVDVATPPAADRVGLWLERRAARAETDDQGRRWLALDYQVVNAPRALTTLSLPALSIPTRGGASLTLPTWPISVGPLTPPEVAGQGALQTLRPDRPVEAAPTAAIERRFKGALLALGGVLLAWLAWWGGRNWRESRRLPFARAWRELRRADAASPEAWLSLHRAVNASAGRVVHGASLSRWLDERPHLRPLQAQLEGFYRHSSERFFAGGAVADYPLHTLGRALRDAERRQHR</sequence>
<evidence type="ECO:0008006" key="5">
    <source>
        <dbReference type="Google" id="ProtNLM"/>
    </source>
</evidence>
<feature type="compositionally biased region" description="Low complexity" evidence="1">
    <location>
        <begin position="44"/>
        <end position="58"/>
    </location>
</feature>
<proteinExistence type="predicted"/>
<dbReference type="RefSeq" id="WP_011830852.1">
    <property type="nucleotide sequence ID" value="NC_008825.1"/>
</dbReference>
<keyword evidence="4" id="KW-1185">Reference proteome</keyword>
<dbReference type="AlphaFoldDB" id="A2SKZ0"/>
<keyword evidence="2" id="KW-1133">Transmembrane helix</keyword>
<keyword evidence="2" id="KW-0472">Membrane</keyword>
<reference evidence="3 4" key="1">
    <citation type="journal article" date="2007" name="J. Bacteriol.">
        <title>Whole-genome analysis of the methyl tert-butyl ether-degrading beta-proteobacterium Methylibium petroleiphilum PM1.</title>
        <authorList>
            <person name="Kane S.R."/>
            <person name="Chakicherla A.Y."/>
            <person name="Chain P.S.G."/>
            <person name="Schmidt R."/>
            <person name="Shin M.W."/>
            <person name="Legler T.C."/>
            <person name="Scow K.M."/>
            <person name="Larimer F.W."/>
            <person name="Lucas S.M."/>
            <person name="Richardson P.M."/>
            <person name="Hristova K.R."/>
        </authorList>
    </citation>
    <scope>NUCLEOTIDE SEQUENCE [LARGE SCALE GENOMIC DNA]</scope>
    <source>
        <strain evidence="4">ATCC BAA-1232 / LMG 22953 / PM1</strain>
    </source>
</reference>
<dbReference type="KEGG" id="mpt:Mpe_A3276"/>
<evidence type="ECO:0000313" key="4">
    <source>
        <dbReference type="Proteomes" id="UP000000366"/>
    </source>
</evidence>
<feature type="transmembrane region" description="Helical" evidence="2">
    <location>
        <begin position="201"/>
        <end position="219"/>
    </location>
</feature>
<gene>
    <name evidence="3" type="ordered locus">Mpe_A3276</name>
</gene>
<evidence type="ECO:0000313" key="3">
    <source>
        <dbReference type="EMBL" id="ABM96229.1"/>
    </source>
</evidence>
<dbReference type="HOGENOM" id="CLU_076860_1_0_4"/>
<feature type="region of interest" description="Disordered" evidence="1">
    <location>
        <begin position="38"/>
        <end position="58"/>
    </location>
</feature>
<evidence type="ECO:0000256" key="1">
    <source>
        <dbReference type="SAM" id="MobiDB-lite"/>
    </source>
</evidence>
<protein>
    <recommendedName>
        <fullName evidence="5">MxaA protein</fullName>
    </recommendedName>
</protein>
<dbReference type="eggNOG" id="ENOG502ZUSS">
    <property type="taxonomic scope" value="Bacteria"/>
</dbReference>
<accession>A2SKZ0</accession>
<dbReference type="STRING" id="420662.Mpe_A3276"/>
<evidence type="ECO:0000256" key="2">
    <source>
        <dbReference type="SAM" id="Phobius"/>
    </source>
</evidence>
<name>A2SKZ0_METPP</name>
<dbReference type="EMBL" id="CP000555">
    <property type="protein sequence ID" value="ABM96229.1"/>
    <property type="molecule type" value="Genomic_DNA"/>
</dbReference>
<organism evidence="3 4">
    <name type="scientific">Methylibium petroleiphilum (strain ATCC BAA-1232 / LMG 22953 / PM1)</name>
    <dbReference type="NCBI Taxonomy" id="420662"/>
    <lineage>
        <taxon>Bacteria</taxon>
        <taxon>Pseudomonadati</taxon>
        <taxon>Pseudomonadota</taxon>
        <taxon>Betaproteobacteria</taxon>
        <taxon>Burkholderiales</taxon>
        <taxon>Sphaerotilaceae</taxon>
        <taxon>Methylibium</taxon>
    </lineage>
</organism>
<keyword evidence="2" id="KW-0812">Transmembrane</keyword>